<evidence type="ECO:0000256" key="4">
    <source>
        <dbReference type="SAM" id="Phobius"/>
    </source>
</evidence>
<dbReference type="PANTHER" id="PTHR32089">
    <property type="entry name" value="METHYL-ACCEPTING CHEMOTAXIS PROTEIN MCPB"/>
    <property type="match status" value="1"/>
</dbReference>
<keyword evidence="4" id="KW-1133">Transmembrane helix</keyword>
<dbReference type="EMBL" id="CP099959">
    <property type="protein sequence ID" value="XCC58407.1"/>
    <property type="molecule type" value="Genomic_DNA"/>
</dbReference>
<feature type="transmembrane region" description="Helical" evidence="4">
    <location>
        <begin position="195"/>
        <end position="219"/>
    </location>
</feature>
<dbReference type="Gene3D" id="6.10.340.10">
    <property type="match status" value="1"/>
</dbReference>
<gene>
    <name evidence="7" type="ORF">NKE59_03705</name>
</gene>
<dbReference type="Pfam" id="PF00015">
    <property type="entry name" value="MCPsignal"/>
    <property type="match status" value="1"/>
</dbReference>
<dbReference type="InterPro" id="IPR003660">
    <property type="entry name" value="HAMP_dom"/>
</dbReference>
<dbReference type="GO" id="GO:0016020">
    <property type="term" value="C:membrane"/>
    <property type="evidence" value="ECO:0007669"/>
    <property type="project" value="InterPro"/>
</dbReference>
<keyword evidence="4" id="KW-0812">Transmembrane</keyword>
<dbReference type="Pfam" id="PF12729">
    <property type="entry name" value="4HB_MCP_1"/>
    <property type="match status" value="1"/>
</dbReference>
<dbReference type="InterPro" id="IPR024478">
    <property type="entry name" value="HlyB_4HB_MCP"/>
</dbReference>
<organism evidence="7">
    <name type="scientific">Polynucleobacter sp. UK-FUSCHL-C3</name>
    <dbReference type="NCBI Taxonomy" id="2955208"/>
    <lineage>
        <taxon>Bacteria</taxon>
        <taxon>Pseudomonadati</taxon>
        <taxon>Pseudomonadota</taxon>
        <taxon>Betaproteobacteria</taxon>
        <taxon>Burkholderiales</taxon>
        <taxon>Burkholderiaceae</taxon>
        <taxon>Polynucleobacter</taxon>
    </lineage>
</organism>
<feature type="transmembrane region" description="Helical" evidence="4">
    <location>
        <begin position="16"/>
        <end position="38"/>
    </location>
</feature>
<protein>
    <submittedName>
        <fullName evidence="7">Methyl-accepting chemotaxis protein</fullName>
    </submittedName>
</protein>
<evidence type="ECO:0000259" key="6">
    <source>
        <dbReference type="PROSITE" id="PS50885"/>
    </source>
</evidence>
<accession>A0AAU8A4T5</accession>
<sequence>MSMTTSFAKLNLRTKLIIGFSIVITFAIVISGASFYAMSTLNNNAKTMYEKDLIGVSLLRSLNRDINVIGRTVNRIVLAENFGDDAAVGKGKEAIAKVKVDLSANYEKSKGTVIRPEVRARLDNVGSLIQDFYRSVDAIIAAADGKGGATSAYKIISGKDYQDLLGKVTGEIRELGTLKADGAAKNQENAEAQAAFLKSLIAGLLIAAIILSIFVIYLVNKSISEPITNLQSSLADLASAKLDTVVKNTDYTNEIGQMAKAVAELQISLQKADKLAVADRENNRRAQETTKQIGEIISSAAGGDFTAAVPLQGKDGFFLEISNQVNKLIETSRNAFKAISKNATNLAAASEELSAVSVQMSSNAEETNAQAGSAASAATQVSSNMQTVATGVEELSVSIREISSNAIEASAVATQAVNEARTTGDTMSKLGVSSQEIGSVLKVISSIAEQTNLLALNATIEAARAGELGKGFAVVANEVKELAGQTSKATEEISEKVINIQNDVKGAIDSITSISGIINKINDISGIIASAVEEQAATANEIGRTVAEAASGSTEIAKNIDSVSSVSRSTTEGANNSQQAARELSQMATELQGLVNKFKVEA</sequence>
<dbReference type="PROSITE" id="PS50111">
    <property type="entry name" value="CHEMOTAXIS_TRANSDUC_2"/>
    <property type="match status" value="1"/>
</dbReference>
<feature type="domain" description="Methyl-accepting transducer" evidence="5">
    <location>
        <begin position="342"/>
        <end position="588"/>
    </location>
</feature>
<dbReference type="SMART" id="SM00283">
    <property type="entry name" value="MA"/>
    <property type="match status" value="1"/>
</dbReference>
<evidence type="ECO:0000256" key="2">
    <source>
        <dbReference type="ARBA" id="ARBA00029447"/>
    </source>
</evidence>
<dbReference type="SUPFAM" id="SSF58104">
    <property type="entry name" value="Methyl-accepting chemotaxis protein (MCP) signaling domain"/>
    <property type="match status" value="1"/>
</dbReference>
<name>A0AAU8A4T5_9BURK</name>
<keyword evidence="4" id="KW-0472">Membrane</keyword>
<dbReference type="Gene3D" id="1.10.287.950">
    <property type="entry name" value="Methyl-accepting chemotaxis protein"/>
    <property type="match status" value="1"/>
</dbReference>
<dbReference type="PANTHER" id="PTHR32089:SF112">
    <property type="entry name" value="LYSOZYME-LIKE PROTEIN-RELATED"/>
    <property type="match status" value="1"/>
</dbReference>
<dbReference type="AlphaFoldDB" id="A0AAU8A4T5"/>
<dbReference type="RefSeq" id="WP_353439635.1">
    <property type="nucleotide sequence ID" value="NZ_CP099959.1"/>
</dbReference>
<evidence type="ECO:0000259" key="5">
    <source>
        <dbReference type="PROSITE" id="PS50111"/>
    </source>
</evidence>
<reference evidence="7" key="1">
    <citation type="submission" date="2022-06" db="EMBL/GenBank/DDBJ databases">
        <title>New Polynucleobacter species.</title>
        <authorList>
            <person name="Hahn M.W."/>
        </authorList>
    </citation>
    <scope>NUCLEOTIDE SEQUENCE</scope>
    <source>
        <strain evidence="7">UK-FUSCHL-C3</strain>
    </source>
</reference>
<evidence type="ECO:0000313" key="7">
    <source>
        <dbReference type="EMBL" id="XCC58407.1"/>
    </source>
</evidence>
<dbReference type="SMART" id="SM00304">
    <property type="entry name" value="HAMP"/>
    <property type="match status" value="1"/>
</dbReference>
<dbReference type="InterPro" id="IPR004089">
    <property type="entry name" value="MCPsignal_dom"/>
</dbReference>
<proteinExistence type="inferred from homology"/>
<keyword evidence="1 3" id="KW-0807">Transducer</keyword>
<dbReference type="GO" id="GO:0007165">
    <property type="term" value="P:signal transduction"/>
    <property type="evidence" value="ECO:0007669"/>
    <property type="project" value="UniProtKB-KW"/>
</dbReference>
<evidence type="ECO:0000256" key="3">
    <source>
        <dbReference type="PROSITE-ProRule" id="PRU00284"/>
    </source>
</evidence>
<dbReference type="PROSITE" id="PS50885">
    <property type="entry name" value="HAMP"/>
    <property type="match status" value="1"/>
</dbReference>
<dbReference type="SUPFAM" id="SSF158472">
    <property type="entry name" value="HAMP domain-like"/>
    <property type="match status" value="1"/>
</dbReference>
<evidence type="ECO:0000256" key="1">
    <source>
        <dbReference type="ARBA" id="ARBA00023224"/>
    </source>
</evidence>
<comment type="similarity">
    <text evidence="2">Belongs to the methyl-accepting chemotaxis (MCP) protein family.</text>
</comment>
<feature type="domain" description="HAMP" evidence="6">
    <location>
        <begin position="221"/>
        <end position="274"/>
    </location>
</feature>